<protein>
    <recommendedName>
        <fullName evidence="3">Reverse transcriptase</fullName>
    </recommendedName>
</protein>
<accession>A0ABR0QLA0</accession>
<evidence type="ECO:0000313" key="2">
    <source>
        <dbReference type="Proteomes" id="UP001358586"/>
    </source>
</evidence>
<proteinExistence type="predicted"/>
<sequence length="214" mass="25145">MWEKFSGDLLQKLENLKRGLRQWAGQLKVNRKKRKEVLMEKLAKLAEAERDDKNLAELIDTKIHLNFEIEKNECYWERRARLNWLKFGDKNTTFFHCQATQRRRTNFIHKLKNEDGRVMAALQEIEVVARSYFQNLFSAGDRGNYDHLMTGIDCCVYEEDNKKTDSNIHKRGNLRSNVCIGSKKAAGKDGFPALFYHKCWHIVGEEVTSFVHSF</sequence>
<organism evidence="1 2">
    <name type="scientific">Gossypium arboreum</name>
    <name type="common">Tree cotton</name>
    <name type="synonym">Gossypium nanking</name>
    <dbReference type="NCBI Taxonomy" id="29729"/>
    <lineage>
        <taxon>Eukaryota</taxon>
        <taxon>Viridiplantae</taxon>
        <taxon>Streptophyta</taxon>
        <taxon>Embryophyta</taxon>
        <taxon>Tracheophyta</taxon>
        <taxon>Spermatophyta</taxon>
        <taxon>Magnoliopsida</taxon>
        <taxon>eudicotyledons</taxon>
        <taxon>Gunneridae</taxon>
        <taxon>Pentapetalae</taxon>
        <taxon>rosids</taxon>
        <taxon>malvids</taxon>
        <taxon>Malvales</taxon>
        <taxon>Malvaceae</taxon>
        <taxon>Malvoideae</taxon>
        <taxon>Gossypium</taxon>
    </lineage>
</organism>
<reference evidence="1 2" key="1">
    <citation type="submission" date="2023-03" db="EMBL/GenBank/DDBJ databases">
        <title>WGS of Gossypium arboreum.</title>
        <authorList>
            <person name="Yu D."/>
        </authorList>
    </citation>
    <scope>NUCLEOTIDE SEQUENCE [LARGE SCALE GENOMIC DNA]</scope>
    <source>
        <tissue evidence="1">Leaf</tissue>
    </source>
</reference>
<evidence type="ECO:0008006" key="3">
    <source>
        <dbReference type="Google" id="ProtNLM"/>
    </source>
</evidence>
<name>A0ABR0QLA0_GOSAR</name>
<keyword evidence="2" id="KW-1185">Reference proteome</keyword>
<evidence type="ECO:0000313" key="1">
    <source>
        <dbReference type="EMBL" id="KAK5839779.1"/>
    </source>
</evidence>
<dbReference type="EMBL" id="JARKNE010000003">
    <property type="protein sequence ID" value="KAK5839779.1"/>
    <property type="molecule type" value="Genomic_DNA"/>
</dbReference>
<gene>
    <name evidence="1" type="ORF">PVK06_008618</name>
</gene>
<comment type="caution">
    <text evidence="1">The sequence shown here is derived from an EMBL/GenBank/DDBJ whole genome shotgun (WGS) entry which is preliminary data.</text>
</comment>
<dbReference type="Proteomes" id="UP001358586">
    <property type="component" value="Chromosome 3"/>
</dbReference>